<reference evidence="6 7" key="1">
    <citation type="submission" date="2022-12" db="EMBL/GenBank/DDBJ databases">
        <title>Chromosome-level genome of Tegillarca granosa.</title>
        <authorList>
            <person name="Kim J."/>
        </authorList>
    </citation>
    <scope>NUCLEOTIDE SEQUENCE [LARGE SCALE GENOMIC DNA]</scope>
    <source>
        <strain evidence="6">Teg-2019</strain>
        <tissue evidence="6">Adductor muscle</tissue>
    </source>
</reference>
<evidence type="ECO:0000256" key="4">
    <source>
        <dbReference type="ARBA" id="ARBA00023136"/>
    </source>
</evidence>
<keyword evidence="3 5" id="KW-1133">Transmembrane helix</keyword>
<dbReference type="Proteomes" id="UP001217089">
    <property type="component" value="Unassembled WGS sequence"/>
</dbReference>
<evidence type="ECO:0000256" key="2">
    <source>
        <dbReference type="ARBA" id="ARBA00022692"/>
    </source>
</evidence>
<comment type="subcellular location">
    <subcellularLocation>
        <location evidence="1">Membrane</location>
        <topology evidence="1">Multi-pass membrane protein</topology>
    </subcellularLocation>
</comment>
<dbReference type="Pfam" id="PF00822">
    <property type="entry name" value="PMP22_Claudin"/>
    <property type="match status" value="1"/>
</dbReference>
<dbReference type="Gene3D" id="1.20.140.150">
    <property type="match status" value="1"/>
</dbReference>
<dbReference type="InterPro" id="IPR004031">
    <property type="entry name" value="PMP22/EMP/MP20/Claudin"/>
</dbReference>
<feature type="transmembrane region" description="Helical" evidence="5">
    <location>
        <begin position="36"/>
        <end position="59"/>
    </location>
</feature>
<organism evidence="6 7">
    <name type="scientific">Tegillarca granosa</name>
    <name type="common">Malaysian cockle</name>
    <name type="synonym">Anadara granosa</name>
    <dbReference type="NCBI Taxonomy" id="220873"/>
    <lineage>
        <taxon>Eukaryota</taxon>
        <taxon>Metazoa</taxon>
        <taxon>Spiralia</taxon>
        <taxon>Lophotrochozoa</taxon>
        <taxon>Mollusca</taxon>
        <taxon>Bivalvia</taxon>
        <taxon>Autobranchia</taxon>
        <taxon>Pteriomorphia</taxon>
        <taxon>Arcoida</taxon>
        <taxon>Arcoidea</taxon>
        <taxon>Arcidae</taxon>
        <taxon>Tegillarca</taxon>
    </lineage>
</organism>
<evidence type="ECO:0000256" key="5">
    <source>
        <dbReference type="SAM" id="Phobius"/>
    </source>
</evidence>
<evidence type="ECO:0000256" key="3">
    <source>
        <dbReference type="ARBA" id="ARBA00022989"/>
    </source>
</evidence>
<dbReference type="EMBL" id="JARBDR010000214">
    <property type="protein sequence ID" value="KAJ8318563.1"/>
    <property type="molecule type" value="Genomic_DNA"/>
</dbReference>
<keyword evidence="4 5" id="KW-0472">Membrane</keyword>
<gene>
    <name evidence="6" type="ORF">KUTeg_003654</name>
</gene>
<name>A0ABQ9FMU2_TEGGR</name>
<comment type="caution">
    <text evidence="6">The sequence shown here is derived from an EMBL/GenBank/DDBJ whole genome shotgun (WGS) entry which is preliminary data.</text>
</comment>
<proteinExistence type="predicted"/>
<keyword evidence="2 5" id="KW-0812">Transmembrane</keyword>
<keyword evidence="7" id="KW-1185">Reference proteome</keyword>
<evidence type="ECO:0000313" key="6">
    <source>
        <dbReference type="EMBL" id="KAJ8318563.1"/>
    </source>
</evidence>
<sequence length="86" mass="9862">MTAACVLVENEVFIRRVEHADNKLPERIPENATHSYGYSFILSWIAFVFYVLAGIVFLLTSHKRKAEMADVSDDHVLEDEPVAIRR</sequence>
<evidence type="ECO:0000313" key="7">
    <source>
        <dbReference type="Proteomes" id="UP001217089"/>
    </source>
</evidence>
<protein>
    <submittedName>
        <fullName evidence="6">Uncharacterized protein</fullName>
    </submittedName>
</protein>
<accession>A0ABQ9FMU2</accession>
<evidence type="ECO:0000256" key="1">
    <source>
        <dbReference type="ARBA" id="ARBA00004141"/>
    </source>
</evidence>